<dbReference type="EMBL" id="FQUQ01000002">
    <property type="protein sequence ID" value="SHF47993.1"/>
    <property type="molecule type" value="Genomic_DNA"/>
</dbReference>
<evidence type="ECO:0000256" key="6">
    <source>
        <dbReference type="ARBA" id="ARBA00022777"/>
    </source>
</evidence>
<dbReference type="SUPFAM" id="SSF47384">
    <property type="entry name" value="Homodimeric domain of signal transducing histidine kinase"/>
    <property type="match status" value="1"/>
</dbReference>
<dbReference type="Gene3D" id="1.10.287.130">
    <property type="match status" value="1"/>
</dbReference>
<keyword evidence="4" id="KW-0808">Transferase</keyword>
<proteinExistence type="predicted"/>
<sequence>MKLFSSYNRILSIITLTGLLVIGFLFYQTLGQYLNKQIDDHLFEELLEVEDFTHVKNILPSPDGFDDVIVEYKKIHQVTNKRRLFADTNFYNPKKKHTESARYLKTELNLNGQPYQVMIIASKFERQEQIKSIILIILLPVIILLLILWLVNRILIKRMWLPFRELLSNIKAFNINQEKVFEPIQTNIEEFKELNKAVLDVSLKVKSDYREIKLFTENASHEMMTPLAVINSKLDTMLQSNTLGKEESEILADLYKATSKLTKLNQSLLLLVKIDNNQLQDKEKIDLKALIEEKLNYFQEFIQKRSLQVQTNMSPFSISANRSLMEILINNLLSNAIRHNYDGGSIQITLTKDNLIFSNTSAQSALHPGKIFERFYKDNTSEGTGLGLAILKQVCLRQNYKLSYGYEQGYHQFKINFDGPENEIR</sequence>
<evidence type="ECO:0000256" key="4">
    <source>
        <dbReference type="ARBA" id="ARBA00022679"/>
    </source>
</evidence>
<evidence type="ECO:0000313" key="10">
    <source>
        <dbReference type="EMBL" id="SHF47993.1"/>
    </source>
</evidence>
<dbReference type="InterPro" id="IPR050428">
    <property type="entry name" value="TCS_sensor_his_kinase"/>
</dbReference>
<dbReference type="GO" id="GO:0005886">
    <property type="term" value="C:plasma membrane"/>
    <property type="evidence" value="ECO:0007669"/>
    <property type="project" value="TreeGrafter"/>
</dbReference>
<dbReference type="CDD" id="cd00082">
    <property type="entry name" value="HisKA"/>
    <property type="match status" value="1"/>
</dbReference>
<organism evidence="10 11">
    <name type="scientific">Pedobacter caeni</name>
    <dbReference type="NCBI Taxonomy" id="288992"/>
    <lineage>
        <taxon>Bacteria</taxon>
        <taxon>Pseudomonadati</taxon>
        <taxon>Bacteroidota</taxon>
        <taxon>Sphingobacteriia</taxon>
        <taxon>Sphingobacteriales</taxon>
        <taxon>Sphingobacteriaceae</taxon>
        <taxon>Pedobacter</taxon>
    </lineage>
</organism>
<evidence type="ECO:0000256" key="7">
    <source>
        <dbReference type="ARBA" id="ARBA00022989"/>
    </source>
</evidence>
<dbReference type="PANTHER" id="PTHR45436">
    <property type="entry name" value="SENSOR HISTIDINE KINASE YKOH"/>
    <property type="match status" value="1"/>
</dbReference>
<keyword evidence="3" id="KW-0597">Phosphoprotein</keyword>
<dbReference type="Proteomes" id="UP000184287">
    <property type="component" value="Unassembled WGS sequence"/>
</dbReference>
<dbReference type="Gene3D" id="3.30.565.10">
    <property type="entry name" value="Histidine kinase-like ATPase, C-terminal domain"/>
    <property type="match status" value="1"/>
</dbReference>
<dbReference type="SMART" id="SM00388">
    <property type="entry name" value="HisKA"/>
    <property type="match status" value="1"/>
</dbReference>
<keyword evidence="7 8" id="KW-1133">Transmembrane helix</keyword>
<dbReference type="InterPro" id="IPR003661">
    <property type="entry name" value="HisK_dim/P_dom"/>
</dbReference>
<dbReference type="SUPFAM" id="SSF55874">
    <property type="entry name" value="ATPase domain of HSP90 chaperone/DNA topoisomerase II/histidine kinase"/>
    <property type="match status" value="1"/>
</dbReference>
<dbReference type="Pfam" id="PF02518">
    <property type="entry name" value="HATPase_c"/>
    <property type="match status" value="1"/>
</dbReference>
<dbReference type="InterPro" id="IPR036890">
    <property type="entry name" value="HATPase_C_sf"/>
</dbReference>
<gene>
    <name evidence="10" type="ORF">SAMN04488522_1021430</name>
</gene>
<dbReference type="AlphaFoldDB" id="A0A1M5BZR4"/>
<name>A0A1M5BZR4_9SPHI</name>
<dbReference type="InterPro" id="IPR003594">
    <property type="entry name" value="HATPase_dom"/>
</dbReference>
<dbReference type="SMART" id="SM00387">
    <property type="entry name" value="HATPase_c"/>
    <property type="match status" value="1"/>
</dbReference>
<keyword evidence="8" id="KW-0472">Membrane</keyword>
<dbReference type="PANTHER" id="PTHR45436:SF5">
    <property type="entry name" value="SENSOR HISTIDINE KINASE TRCS"/>
    <property type="match status" value="1"/>
</dbReference>
<comment type="catalytic activity">
    <reaction evidence="1">
        <text>ATP + protein L-histidine = ADP + protein N-phospho-L-histidine.</text>
        <dbReference type="EC" id="2.7.13.3"/>
    </reaction>
</comment>
<feature type="domain" description="Histidine kinase" evidence="9">
    <location>
        <begin position="218"/>
        <end position="421"/>
    </location>
</feature>
<dbReference type="STRING" id="288992.SAMN04488522_1021430"/>
<keyword evidence="6 10" id="KW-0418">Kinase</keyword>
<dbReference type="RefSeq" id="WP_073231686.1">
    <property type="nucleotide sequence ID" value="NZ_FQUQ01000002.1"/>
</dbReference>
<dbReference type="InterPro" id="IPR005467">
    <property type="entry name" value="His_kinase_dom"/>
</dbReference>
<accession>A0A1M5BZR4</accession>
<feature type="transmembrane region" description="Helical" evidence="8">
    <location>
        <begin position="6"/>
        <end position="27"/>
    </location>
</feature>
<feature type="transmembrane region" description="Helical" evidence="8">
    <location>
        <begin position="133"/>
        <end position="151"/>
    </location>
</feature>
<evidence type="ECO:0000259" key="9">
    <source>
        <dbReference type="PROSITE" id="PS50109"/>
    </source>
</evidence>
<dbReference type="CDD" id="cd00075">
    <property type="entry name" value="HATPase"/>
    <property type="match status" value="1"/>
</dbReference>
<keyword evidence="11" id="KW-1185">Reference proteome</keyword>
<dbReference type="PROSITE" id="PS50109">
    <property type="entry name" value="HIS_KIN"/>
    <property type="match status" value="1"/>
</dbReference>
<dbReference type="InterPro" id="IPR036097">
    <property type="entry name" value="HisK_dim/P_sf"/>
</dbReference>
<dbReference type="Pfam" id="PF00512">
    <property type="entry name" value="HisKA"/>
    <property type="match status" value="1"/>
</dbReference>
<evidence type="ECO:0000313" key="11">
    <source>
        <dbReference type="Proteomes" id="UP000184287"/>
    </source>
</evidence>
<reference evidence="11" key="1">
    <citation type="submission" date="2016-11" db="EMBL/GenBank/DDBJ databases">
        <authorList>
            <person name="Varghese N."/>
            <person name="Submissions S."/>
        </authorList>
    </citation>
    <scope>NUCLEOTIDE SEQUENCE [LARGE SCALE GENOMIC DNA]</scope>
    <source>
        <strain evidence="11">DSM 16990</strain>
    </source>
</reference>
<protein>
    <recommendedName>
        <fullName evidence="2">histidine kinase</fullName>
        <ecNumber evidence="2">2.7.13.3</ecNumber>
    </recommendedName>
</protein>
<evidence type="ECO:0000256" key="1">
    <source>
        <dbReference type="ARBA" id="ARBA00000085"/>
    </source>
</evidence>
<evidence type="ECO:0000256" key="2">
    <source>
        <dbReference type="ARBA" id="ARBA00012438"/>
    </source>
</evidence>
<dbReference type="EC" id="2.7.13.3" evidence="2"/>
<evidence type="ECO:0000256" key="8">
    <source>
        <dbReference type="SAM" id="Phobius"/>
    </source>
</evidence>
<keyword evidence="5 8" id="KW-0812">Transmembrane</keyword>
<dbReference type="GO" id="GO:0000155">
    <property type="term" value="F:phosphorelay sensor kinase activity"/>
    <property type="evidence" value="ECO:0007669"/>
    <property type="project" value="InterPro"/>
</dbReference>
<evidence type="ECO:0000256" key="5">
    <source>
        <dbReference type="ARBA" id="ARBA00022692"/>
    </source>
</evidence>
<evidence type="ECO:0000256" key="3">
    <source>
        <dbReference type="ARBA" id="ARBA00022553"/>
    </source>
</evidence>